<proteinExistence type="predicted"/>
<name>A0A0G4K2U0_9GAMM</name>
<dbReference type="AlphaFoldDB" id="A0A0G4K2U0"/>
<reference evidence="7" key="1">
    <citation type="submission" date="2015-01" db="EMBL/GenBank/DDBJ databases">
        <authorList>
            <person name="Paterson Steve"/>
        </authorList>
    </citation>
    <scope>NUCLEOTIDE SEQUENCE [LARGE SCALE GENOMIC DNA]</scope>
    <source>
        <strain evidence="7">OBR1</strain>
    </source>
</reference>
<dbReference type="Pfam" id="PF00419">
    <property type="entry name" value="Fimbrial"/>
    <property type="match status" value="1"/>
</dbReference>
<dbReference type="Proteomes" id="UP000044377">
    <property type="component" value="Unassembled WGS sequence"/>
</dbReference>
<evidence type="ECO:0000256" key="1">
    <source>
        <dbReference type="ARBA" id="ARBA00004561"/>
    </source>
</evidence>
<protein>
    <submittedName>
        <fullName evidence="6">Fimbriae-like adhesin SfmH</fullName>
    </submittedName>
</protein>
<dbReference type="SUPFAM" id="SSF49401">
    <property type="entry name" value="Bacterial adhesins"/>
    <property type="match status" value="1"/>
</dbReference>
<sequence length="351" mass="36811">MKMKQLMKKTLNAVRGNGLWLTLAAGALGLPQVGWAAQCSTVSGSPTTYNFAYTIASTQNYTGYETGWRDETASGSSAIGGACTGGPDTYFTSTVGPSLIFAVAEGDTKWYDIGGNDYLQVASQIGINNVNLGQLQYQYVPFTDVNNYCNGRCGSTLASGSRVRVNFRIKRPFVGITTISSIPIFYLYANQGGAGQGTGTPIAVGYLSGTVTVPQSCELNAGQIIAIDFGSVSTGAFKTVGQIAEGVTPVSRNIGIQCKGIEAQTSLSLRVQADTVKDNMIVSDNADIGFIITDSDNNPLTPNALSSVIPFVLDDAASANVRIGAYPVSVTGQTPKVGLATGKGYLRVDFY</sequence>
<dbReference type="STRING" id="1109412.BN1221_04966c"/>
<dbReference type="PANTHER" id="PTHR33420">
    <property type="entry name" value="FIMBRIAL SUBUNIT ELFA-RELATED"/>
    <property type="match status" value="1"/>
</dbReference>
<dbReference type="InterPro" id="IPR050263">
    <property type="entry name" value="Bact_Fimbrial_Adh_Pro"/>
</dbReference>
<dbReference type="InterPro" id="IPR008966">
    <property type="entry name" value="Adhesion_dom_sf"/>
</dbReference>
<dbReference type="EMBL" id="CGIG01000001">
    <property type="protein sequence ID" value="CPR21581.1"/>
    <property type="molecule type" value="Genomic_DNA"/>
</dbReference>
<evidence type="ECO:0000313" key="7">
    <source>
        <dbReference type="Proteomes" id="UP000044377"/>
    </source>
</evidence>
<evidence type="ECO:0000256" key="3">
    <source>
        <dbReference type="ARBA" id="ARBA00023263"/>
    </source>
</evidence>
<dbReference type="InterPro" id="IPR000259">
    <property type="entry name" value="Adhesion_dom_fimbrial"/>
</dbReference>
<keyword evidence="7" id="KW-1185">Reference proteome</keyword>
<keyword evidence="2 4" id="KW-0732">Signal</keyword>
<accession>A0A0G4K2U0</accession>
<organism evidence="6 7">
    <name type="scientific">Brenneria goodwinii</name>
    <dbReference type="NCBI Taxonomy" id="1109412"/>
    <lineage>
        <taxon>Bacteria</taxon>
        <taxon>Pseudomonadati</taxon>
        <taxon>Pseudomonadota</taxon>
        <taxon>Gammaproteobacteria</taxon>
        <taxon>Enterobacterales</taxon>
        <taxon>Pectobacteriaceae</taxon>
        <taxon>Brenneria</taxon>
    </lineage>
</organism>
<feature type="domain" description="Fimbrial-type adhesion" evidence="5">
    <location>
        <begin position="207"/>
        <end position="350"/>
    </location>
</feature>
<gene>
    <name evidence="6" type="ORF">BN1221_04966c</name>
</gene>
<dbReference type="PANTHER" id="PTHR33420:SF31">
    <property type="entry name" value="TYPE 1 FIMBRIN D-MANNOSE SPECIFIC ADHESIN"/>
    <property type="match status" value="1"/>
</dbReference>
<comment type="subcellular location">
    <subcellularLocation>
        <location evidence="1">Fimbrium</location>
    </subcellularLocation>
</comment>
<evidence type="ECO:0000256" key="4">
    <source>
        <dbReference type="SAM" id="SignalP"/>
    </source>
</evidence>
<evidence type="ECO:0000256" key="2">
    <source>
        <dbReference type="ARBA" id="ARBA00022729"/>
    </source>
</evidence>
<evidence type="ECO:0000313" key="6">
    <source>
        <dbReference type="EMBL" id="CPR21581.1"/>
    </source>
</evidence>
<evidence type="ECO:0000259" key="5">
    <source>
        <dbReference type="Pfam" id="PF00419"/>
    </source>
</evidence>
<feature type="chain" id="PRO_5005194457" evidence="4">
    <location>
        <begin position="37"/>
        <end position="351"/>
    </location>
</feature>
<dbReference type="Gene3D" id="2.60.40.1090">
    <property type="entry name" value="Fimbrial-type adhesion domain"/>
    <property type="match status" value="1"/>
</dbReference>
<dbReference type="GO" id="GO:0009289">
    <property type="term" value="C:pilus"/>
    <property type="evidence" value="ECO:0007669"/>
    <property type="project" value="UniProtKB-SubCell"/>
</dbReference>
<feature type="signal peptide" evidence="4">
    <location>
        <begin position="1"/>
        <end position="36"/>
    </location>
</feature>
<dbReference type="GO" id="GO:0043709">
    <property type="term" value="P:cell adhesion involved in single-species biofilm formation"/>
    <property type="evidence" value="ECO:0007669"/>
    <property type="project" value="TreeGrafter"/>
</dbReference>
<keyword evidence="3" id="KW-0281">Fimbrium</keyword>
<dbReference type="InterPro" id="IPR036937">
    <property type="entry name" value="Adhesion_dom_fimbrial_sf"/>
</dbReference>